<reference evidence="1 2" key="1">
    <citation type="submission" date="2018-01" db="EMBL/GenBank/DDBJ databases">
        <title>Genome characterization of the sugarcane-associated fungus Trichoderma ghanense CCMA-1212 and their application in lignocelulose bioconversion.</title>
        <authorList>
            <person name="Steindorff A.S."/>
            <person name="Mendes T.D."/>
            <person name="Vilela E.S.D."/>
            <person name="Rodrigues D.S."/>
            <person name="Formighieri E.F."/>
            <person name="Melo I.S."/>
            <person name="Favaro L.C.L."/>
        </authorList>
    </citation>
    <scope>NUCLEOTIDE SEQUENCE [LARGE SCALE GENOMIC DNA]</scope>
    <source>
        <strain evidence="1 2">CCMA-1212</strain>
    </source>
</reference>
<evidence type="ECO:0000313" key="2">
    <source>
        <dbReference type="Proteomes" id="UP001642720"/>
    </source>
</evidence>
<comment type="caution">
    <text evidence="1">The sequence shown here is derived from an EMBL/GenBank/DDBJ whole genome shotgun (WGS) entry which is preliminary data.</text>
</comment>
<gene>
    <name evidence="1" type="ORF">CCMA1212_001636</name>
</gene>
<name>A0ABY2HCT6_9HYPO</name>
<keyword evidence="2" id="KW-1185">Reference proteome</keyword>
<organism evidence="1 2">
    <name type="scientific">Trichoderma ghanense</name>
    <dbReference type="NCBI Taxonomy" id="65468"/>
    <lineage>
        <taxon>Eukaryota</taxon>
        <taxon>Fungi</taxon>
        <taxon>Dikarya</taxon>
        <taxon>Ascomycota</taxon>
        <taxon>Pezizomycotina</taxon>
        <taxon>Sordariomycetes</taxon>
        <taxon>Hypocreomycetidae</taxon>
        <taxon>Hypocreales</taxon>
        <taxon>Hypocreaceae</taxon>
        <taxon>Trichoderma</taxon>
    </lineage>
</organism>
<evidence type="ECO:0000313" key="1">
    <source>
        <dbReference type="EMBL" id="TFB06021.1"/>
    </source>
</evidence>
<dbReference type="GeneID" id="300573504"/>
<dbReference type="Proteomes" id="UP001642720">
    <property type="component" value="Unassembled WGS sequence"/>
</dbReference>
<dbReference type="RefSeq" id="XP_073562222.1">
    <property type="nucleotide sequence ID" value="XM_073699054.1"/>
</dbReference>
<proteinExistence type="predicted"/>
<protein>
    <submittedName>
        <fullName evidence="1">Uncharacterized protein</fullName>
    </submittedName>
</protein>
<sequence>MFQSEPPPAGLGGGRPALAALVAAAHLEPLLGAEGELAVELLGRVLAVDEVAEAAADAALARVEAAAGLAEVGDGGELAVDGAGGVPAAVEGLAGGGGGVFVFEAGVDVADEVCYQGITLASLK</sequence>
<accession>A0ABY2HCT6</accession>
<dbReference type="EMBL" id="PPTA01000002">
    <property type="protein sequence ID" value="TFB06021.1"/>
    <property type="molecule type" value="Genomic_DNA"/>
</dbReference>